<dbReference type="SUPFAM" id="SSF55816">
    <property type="entry name" value="5'-nucleotidase (syn. UDP-sugar hydrolase), C-terminal domain"/>
    <property type="match status" value="1"/>
</dbReference>
<accession>A0A370GQJ4</accession>
<comment type="caution">
    <text evidence="5">The sequence shown here is derived from an EMBL/GenBank/DDBJ whole genome shotgun (WGS) entry which is preliminary data.</text>
</comment>
<evidence type="ECO:0000313" key="6">
    <source>
        <dbReference type="Proteomes" id="UP000255326"/>
    </source>
</evidence>
<reference evidence="5 6" key="1">
    <citation type="submission" date="2018-07" db="EMBL/GenBank/DDBJ databases">
        <title>Genomic Encyclopedia of Type Strains, Phase IV (KMG-IV): sequencing the most valuable type-strain genomes for metagenomic binning, comparative biology and taxonomic classification.</title>
        <authorList>
            <person name="Goeker M."/>
        </authorList>
    </citation>
    <scope>NUCLEOTIDE SEQUENCE [LARGE SCALE GENOMIC DNA]</scope>
    <source>
        <strain evidence="5 6">DSM 25281</strain>
    </source>
</reference>
<evidence type="ECO:0000256" key="2">
    <source>
        <dbReference type="RuleBase" id="RU362119"/>
    </source>
</evidence>
<dbReference type="EMBL" id="QQAY01000002">
    <property type="protein sequence ID" value="RDI45516.1"/>
    <property type="molecule type" value="Genomic_DNA"/>
</dbReference>
<dbReference type="GO" id="GO:0030288">
    <property type="term" value="C:outer membrane-bounded periplasmic space"/>
    <property type="evidence" value="ECO:0007669"/>
    <property type="project" value="TreeGrafter"/>
</dbReference>
<dbReference type="Pfam" id="PF02872">
    <property type="entry name" value="5_nucleotid_C"/>
    <property type="match status" value="1"/>
</dbReference>
<feature type="domain" description="Calcineurin-like phosphoesterase" evidence="3">
    <location>
        <begin position="3"/>
        <end position="195"/>
    </location>
</feature>
<keyword evidence="2" id="KW-0547">Nucleotide-binding</keyword>
<name>A0A370GQJ4_9BACI</name>
<gene>
    <name evidence="5" type="ORF">DFR59_102144</name>
</gene>
<dbReference type="PANTHER" id="PTHR11575">
    <property type="entry name" value="5'-NUCLEOTIDASE-RELATED"/>
    <property type="match status" value="1"/>
</dbReference>
<dbReference type="AlphaFoldDB" id="A0A370GQJ4"/>
<comment type="similarity">
    <text evidence="2">Belongs to the 5'-nucleotidase family.</text>
</comment>
<keyword evidence="6" id="KW-1185">Reference proteome</keyword>
<dbReference type="Proteomes" id="UP000255326">
    <property type="component" value="Unassembled WGS sequence"/>
</dbReference>
<dbReference type="InterPro" id="IPR029052">
    <property type="entry name" value="Metallo-depent_PP-like"/>
</dbReference>
<organism evidence="5 6">
    <name type="scientific">Falsibacillus pallidus</name>
    <dbReference type="NCBI Taxonomy" id="493781"/>
    <lineage>
        <taxon>Bacteria</taxon>
        <taxon>Bacillati</taxon>
        <taxon>Bacillota</taxon>
        <taxon>Bacilli</taxon>
        <taxon>Bacillales</taxon>
        <taxon>Bacillaceae</taxon>
        <taxon>Falsibacillus</taxon>
    </lineage>
</organism>
<dbReference type="InterPro" id="IPR004843">
    <property type="entry name" value="Calcineurin-like_PHP"/>
</dbReference>
<proteinExistence type="inferred from homology"/>
<dbReference type="OrthoDB" id="9793179at2"/>
<dbReference type="GO" id="GO:0008253">
    <property type="term" value="F:5'-nucleotidase activity"/>
    <property type="evidence" value="ECO:0007669"/>
    <property type="project" value="TreeGrafter"/>
</dbReference>
<dbReference type="SUPFAM" id="SSF56300">
    <property type="entry name" value="Metallo-dependent phosphatases"/>
    <property type="match status" value="1"/>
</dbReference>
<dbReference type="InterPro" id="IPR006179">
    <property type="entry name" value="5_nucleotidase/apyrase"/>
</dbReference>
<dbReference type="PANTHER" id="PTHR11575:SF23">
    <property type="entry name" value="5-NUCLEOTIDASE FAMILY PROTEIN"/>
    <property type="match status" value="1"/>
</dbReference>
<evidence type="ECO:0000259" key="4">
    <source>
        <dbReference type="Pfam" id="PF02872"/>
    </source>
</evidence>
<dbReference type="RefSeq" id="WP_114744370.1">
    <property type="nucleotide sequence ID" value="NZ_QQAY01000002.1"/>
</dbReference>
<dbReference type="GO" id="GO:0008768">
    <property type="term" value="F:UDP-sugar diphosphatase activity"/>
    <property type="evidence" value="ECO:0007669"/>
    <property type="project" value="TreeGrafter"/>
</dbReference>
<dbReference type="InterPro" id="IPR008334">
    <property type="entry name" value="5'-Nucleotdase_C"/>
</dbReference>
<dbReference type="GO" id="GO:0009166">
    <property type="term" value="P:nucleotide catabolic process"/>
    <property type="evidence" value="ECO:0007669"/>
    <property type="project" value="InterPro"/>
</dbReference>
<dbReference type="Pfam" id="PF00149">
    <property type="entry name" value="Metallophos"/>
    <property type="match status" value="1"/>
</dbReference>
<protein>
    <submittedName>
        <fullName evidence="5">2',3'-cyclic-nucleotide 2'-phosphodiesterase (5'-nucleotidase family)</fullName>
    </submittedName>
</protein>
<feature type="domain" description="5'-Nucleotidase C-terminal" evidence="4">
    <location>
        <begin position="277"/>
        <end position="417"/>
    </location>
</feature>
<evidence type="ECO:0000313" key="5">
    <source>
        <dbReference type="EMBL" id="RDI45516.1"/>
    </source>
</evidence>
<dbReference type="InterPro" id="IPR036907">
    <property type="entry name" value="5'-Nucleotdase_C_sf"/>
</dbReference>
<dbReference type="Gene3D" id="3.90.780.10">
    <property type="entry name" value="5'-Nucleotidase, C-terminal domain"/>
    <property type="match status" value="1"/>
</dbReference>
<dbReference type="GO" id="GO:0000166">
    <property type="term" value="F:nucleotide binding"/>
    <property type="evidence" value="ECO:0007669"/>
    <property type="project" value="UniProtKB-KW"/>
</dbReference>
<evidence type="ECO:0000256" key="1">
    <source>
        <dbReference type="ARBA" id="ARBA00022729"/>
    </source>
</evidence>
<dbReference type="PRINTS" id="PR01607">
    <property type="entry name" value="APYRASEFAMLY"/>
</dbReference>
<dbReference type="Gene3D" id="3.60.21.10">
    <property type="match status" value="1"/>
</dbReference>
<sequence>MRFKIIHTNDLHSHFEAFARAATVIKKEKNEHTLLLDGGDFADFKSIELQGTRGIAAIELLTEAGYDALTVGNNEMFNGVDTLEHMAEDGRIPFISANLFRKDRTSINGLLSSTIIEKQGIRFFITGTSPDMGVFCDGLGIHMTDFKQAIQEELEKNKGLYDVGILLNHVGTFADVELIGELDGIDVILSAHDHQLFSEVKVQQGIIWNSAGNYGEHVGVIEIEVTEAGVSLIDSKMIETKDFEGDERTLSILQRNKEKAVDILSQPLYSLNEPLWHDVIEENPISNLIADGLKDMLGAELGLINSGIVNAGAFGFISRKKLIETCPSPLNPTYFEIQGEHLLKALEDSLDAQVCMADGRGPGFRGRFVGRLHVSGAAIIHDGKKILHMTIGNEPIEAEKWYRVASSDYLQRGSGYPSLAHNKNDRYMAEEIKDVIEIYAKKSEFVKRAVRKRWVEKSRIKV</sequence>
<evidence type="ECO:0000259" key="3">
    <source>
        <dbReference type="Pfam" id="PF00149"/>
    </source>
</evidence>
<keyword evidence="2" id="KW-0378">Hydrolase</keyword>
<keyword evidence="1" id="KW-0732">Signal</keyword>